<protein>
    <recommendedName>
        <fullName evidence="4">DUF834 domain-containing protein</fullName>
    </recommendedName>
</protein>
<feature type="compositionally biased region" description="Basic and acidic residues" evidence="1">
    <location>
        <begin position="86"/>
        <end position="97"/>
    </location>
</feature>
<dbReference type="Proteomes" id="UP000006591">
    <property type="component" value="Chromosome 7"/>
</dbReference>
<dbReference type="Gramene" id="ONIVA07G09280.1">
    <property type="protein sequence ID" value="ONIVA07G09280.1"/>
    <property type="gene ID" value="ONIVA07G09280"/>
</dbReference>
<organism evidence="2">
    <name type="scientific">Oryza nivara</name>
    <name type="common">Indian wild rice</name>
    <name type="synonym">Oryza sativa f. spontanea</name>
    <dbReference type="NCBI Taxonomy" id="4536"/>
    <lineage>
        <taxon>Eukaryota</taxon>
        <taxon>Viridiplantae</taxon>
        <taxon>Streptophyta</taxon>
        <taxon>Embryophyta</taxon>
        <taxon>Tracheophyta</taxon>
        <taxon>Spermatophyta</taxon>
        <taxon>Magnoliopsida</taxon>
        <taxon>Liliopsida</taxon>
        <taxon>Poales</taxon>
        <taxon>Poaceae</taxon>
        <taxon>BOP clade</taxon>
        <taxon>Oryzoideae</taxon>
        <taxon>Oryzeae</taxon>
        <taxon>Oryzinae</taxon>
        <taxon>Oryza</taxon>
    </lineage>
</organism>
<dbReference type="EnsemblPlants" id="ONIVA07G09280.1">
    <property type="protein sequence ID" value="ONIVA07G09280.1"/>
    <property type="gene ID" value="ONIVA07G09280"/>
</dbReference>
<evidence type="ECO:0000313" key="3">
    <source>
        <dbReference type="Proteomes" id="UP000006591"/>
    </source>
</evidence>
<accession>A0A0E0HZC5</accession>
<evidence type="ECO:0000256" key="1">
    <source>
        <dbReference type="SAM" id="MobiDB-lite"/>
    </source>
</evidence>
<feature type="compositionally biased region" description="Basic and acidic residues" evidence="1">
    <location>
        <begin position="24"/>
        <end position="44"/>
    </location>
</feature>
<feature type="region of interest" description="Disordered" evidence="1">
    <location>
        <begin position="23"/>
        <end position="164"/>
    </location>
</feature>
<reference evidence="2" key="1">
    <citation type="submission" date="2015-04" db="UniProtKB">
        <authorList>
            <consortium name="EnsemblPlants"/>
        </authorList>
    </citation>
    <scope>IDENTIFICATION</scope>
    <source>
        <strain evidence="2">SL10</strain>
    </source>
</reference>
<name>A0A0E0HZC5_ORYNI</name>
<keyword evidence="3" id="KW-1185">Reference proteome</keyword>
<feature type="compositionally biased region" description="Low complexity" evidence="1">
    <location>
        <begin position="45"/>
        <end position="64"/>
    </location>
</feature>
<proteinExistence type="predicted"/>
<evidence type="ECO:0008006" key="4">
    <source>
        <dbReference type="Google" id="ProtNLM"/>
    </source>
</evidence>
<dbReference type="HOGENOM" id="CLU_1621657_0_0_1"/>
<reference evidence="2" key="2">
    <citation type="submission" date="2018-04" db="EMBL/GenBank/DDBJ databases">
        <title>OnivRS2 (Oryza nivara Reference Sequence Version 2).</title>
        <authorList>
            <person name="Zhang J."/>
            <person name="Kudrna D."/>
            <person name="Lee S."/>
            <person name="Talag J."/>
            <person name="Rajasekar S."/>
            <person name="Welchert J."/>
            <person name="Hsing Y.-I."/>
            <person name="Wing R.A."/>
        </authorList>
    </citation>
    <scope>NUCLEOTIDE SEQUENCE [LARGE SCALE GENOMIC DNA]</scope>
    <source>
        <strain evidence="2">SL10</strain>
    </source>
</reference>
<dbReference type="AlphaFoldDB" id="A0A0E0HZC5"/>
<evidence type="ECO:0000313" key="2">
    <source>
        <dbReference type="EnsemblPlants" id="ONIVA07G09280.1"/>
    </source>
</evidence>
<dbReference type="OMA" id="TRRNDEP"/>
<sequence>MAAGEGSKASAAARLFLSAASLTRRNDEPGAGDEPHVDRPHADALHLGAGAASSVAATADSESSPAANLPARSWRDADGAEVGGGEGEHRGGVDHRGIGIGGGGEAREEASVDGGGGGGSERRSAVAGHGDVTEADAAQGHRPRRQRVGEDVPDEPVSFTSIAA</sequence>